<evidence type="ECO:0000313" key="2">
    <source>
        <dbReference type="Proteomes" id="UP000298125"/>
    </source>
</evidence>
<reference evidence="1" key="1">
    <citation type="journal article" date="2019" name="PLoS Negl. Trop. Dis.">
        <title>Revisiting the worldwide diversity of Leptospira species in the environment.</title>
        <authorList>
            <person name="Vincent A.T."/>
            <person name="Schiettekatte O."/>
            <person name="Bourhy P."/>
            <person name="Veyrier F.J."/>
            <person name="Picardeau M."/>
        </authorList>
    </citation>
    <scope>NUCLEOTIDE SEQUENCE [LARGE SCALE GENOMIC DNA]</scope>
    <source>
        <strain evidence="1">201702692</strain>
    </source>
</reference>
<name>A0A4R9JGC3_9LEPT</name>
<proteinExistence type="predicted"/>
<dbReference type="Gene3D" id="3.30.1330.60">
    <property type="entry name" value="OmpA-like domain"/>
    <property type="match status" value="1"/>
</dbReference>
<evidence type="ECO:0008006" key="3">
    <source>
        <dbReference type="Google" id="ProtNLM"/>
    </source>
</evidence>
<dbReference type="Proteomes" id="UP000298125">
    <property type="component" value="Unassembled WGS sequence"/>
</dbReference>
<dbReference type="InterPro" id="IPR036737">
    <property type="entry name" value="OmpA-like_sf"/>
</dbReference>
<dbReference type="OrthoDB" id="329053at2"/>
<sequence length="192" mass="21544">MLFLLPFYRTNTLEITNNDYVVETKSYAKPLDIGFTFLGFLFSLNSSTDYILSCPWNQVEKSVKAAGEGDGILEKSKLAFWKSVGSADPIESVSFEPDDHRLTDESQNELSALGQKILKSEEKMQIVLYGKVNTTGDVGFQIRLLKRRFDEIKTLMAKESLDVDLILPIIGEKDSSGDSKLNSSVQIYLVKN</sequence>
<gene>
    <name evidence="1" type="ORF">EHQ49_08620</name>
</gene>
<keyword evidence="2" id="KW-1185">Reference proteome</keyword>
<comment type="caution">
    <text evidence="1">The sequence shown here is derived from an EMBL/GenBank/DDBJ whole genome shotgun (WGS) entry which is preliminary data.</text>
</comment>
<protein>
    <recommendedName>
        <fullName evidence="3">Cell envelope biogenesis protein OmpA</fullName>
    </recommendedName>
</protein>
<dbReference type="AlphaFoldDB" id="A0A4R9JGC3"/>
<accession>A0A4R9JGC3</accession>
<dbReference type="EMBL" id="RQGA01000009">
    <property type="protein sequence ID" value="TGL41018.1"/>
    <property type="molecule type" value="Genomic_DNA"/>
</dbReference>
<evidence type="ECO:0000313" key="1">
    <source>
        <dbReference type="EMBL" id="TGL41018.1"/>
    </source>
</evidence>
<organism evidence="1 2">
    <name type="scientific">Leptospira perdikensis</name>
    <dbReference type="NCBI Taxonomy" id="2484948"/>
    <lineage>
        <taxon>Bacteria</taxon>
        <taxon>Pseudomonadati</taxon>
        <taxon>Spirochaetota</taxon>
        <taxon>Spirochaetia</taxon>
        <taxon>Leptospirales</taxon>
        <taxon>Leptospiraceae</taxon>
        <taxon>Leptospira</taxon>
    </lineage>
</organism>